<comment type="caution">
    <text evidence="2">The sequence shown here is derived from an EMBL/GenBank/DDBJ whole genome shotgun (WGS) entry which is preliminary data.</text>
</comment>
<feature type="compositionally biased region" description="Low complexity" evidence="1">
    <location>
        <begin position="116"/>
        <end position="135"/>
    </location>
</feature>
<evidence type="ECO:0000313" key="3">
    <source>
        <dbReference type="Proteomes" id="UP000234323"/>
    </source>
</evidence>
<evidence type="ECO:0000313" key="2">
    <source>
        <dbReference type="EMBL" id="PKY52913.1"/>
    </source>
</evidence>
<feature type="compositionally biased region" description="Basic residues" evidence="1">
    <location>
        <begin position="86"/>
        <end position="108"/>
    </location>
</feature>
<dbReference type="AlphaFoldDB" id="A0A2I1H200"/>
<dbReference type="Proteomes" id="UP000234323">
    <property type="component" value="Unassembled WGS sequence"/>
</dbReference>
<organism evidence="2 3">
    <name type="scientific">Rhizophagus irregularis</name>
    <dbReference type="NCBI Taxonomy" id="588596"/>
    <lineage>
        <taxon>Eukaryota</taxon>
        <taxon>Fungi</taxon>
        <taxon>Fungi incertae sedis</taxon>
        <taxon>Mucoromycota</taxon>
        <taxon>Glomeromycotina</taxon>
        <taxon>Glomeromycetes</taxon>
        <taxon>Glomerales</taxon>
        <taxon>Glomeraceae</taxon>
        <taxon>Rhizophagus</taxon>
    </lineage>
</organism>
<accession>A0A2I1H200</accession>
<name>A0A2I1H200_9GLOM</name>
<proteinExistence type="predicted"/>
<keyword evidence="3" id="KW-1185">Reference proteome</keyword>
<gene>
    <name evidence="2" type="ORF">RhiirA4_470824</name>
</gene>
<sequence length="168" mass="20012">MQSLDRFDLFTPISNDNSYNHPIYLIIHQLIPQDLYNLLRSFTFNDKLTRKIIWEFLLSFHEHIYQQIWPKHCSFLRAWERRHGITSKRKRNTRRNRKSTKTRSKLTRSRAAQITSVQPQDSSSSHSRRNNSPSDGTTSRAHHPWSLALIYSSKYFLSTTYVVDPVYL</sequence>
<reference evidence="2 3" key="1">
    <citation type="submission" date="2015-10" db="EMBL/GenBank/DDBJ databases">
        <title>Genome analyses suggest a sexual origin of heterokaryosis in a supposedly ancient asexual fungus.</title>
        <authorList>
            <person name="Ropars J."/>
            <person name="Sedzielewska K."/>
            <person name="Noel J."/>
            <person name="Charron P."/>
            <person name="Farinelli L."/>
            <person name="Marton T."/>
            <person name="Kruger M."/>
            <person name="Pelin A."/>
            <person name="Brachmann A."/>
            <person name="Corradi N."/>
        </authorList>
    </citation>
    <scope>NUCLEOTIDE SEQUENCE [LARGE SCALE GENOMIC DNA]</scope>
    <source>
        <strain evidence="2 3">A4</strain>
    </source>
</reference>
<feature type="region of interest" description="Disordered" evidence="1">
    <location>
        <begin position="86"/>
        <end position="141"/>
    </location>
</feature>
<evidence type="ECO:0000256" key="1">
    <source>
        <dbReference type="SAM" id="MobiDB-lite"/>
    </source>
</evidence>
<protein>
    <submittedName>
        <fullName evidence="2">Uncharacterized protein</fullName>
    </submittedName>
</protein>
<dbReference type="EMBL" id="LLXI01001290">
    <property type="protein sequence ID" value="PKY52913.1"/>
    <property type="molecule type" value="Genomic_DNA"/>
</dbReference>